<feature type="signal peptide" evidence="7">
    <location>
        <begin position="1"/>
        <end position="15"/>
    </location>
</feature>
<dbReference type="PANTHER" id="PTHR11430">
    <property type="entry name" value="LIPOCALIN"/>
    <property type="match status" value="1"/>
</dbReference>
<evidence type="ECO:0000256" key="1">
    <source>
        <dbReference type="ARBA" id="ARBA00004613"/>
    </source>
</evidence>
<reference evidence="9" key="1">
    <citation type="submission" date="2012-11" db="EMBL/GenBank/DDBJ databases">
        <title>The Vampirome: Transcriptome and Proteome Analysis of the Submandibular and Accessory Glands of the Vampire Bat and Vector of Human Rabies, Desmodus rotundus.</title>
        <authorList>
            <person name="Francischetti I.M.B."/>
            <person name="Assumpcao T.C.F."/>
            <person name="Ma D."/>
            <person name="Vicente E.C."/>
            <person name="Ribeiro J.M.C."/>
        </authorList>
    </citation>
    <scope>NUCLEOTIDE SEQUENCE</scope>
    <source>
        <tissue evidence="9">Salivary gland</tissue>
    </source>
</reference>
<comment type="similarity">
    <text evidence="2 6">Belongs to the calycin superfamily. Lipocalin family.</text>
</comment>
<evidence type="ECO:0000256" key="2">
    <source>
        <dbReference type="ARBA" id="ARBA00006889"/>
    </source>
</evidence>
<dbReference type="PANTHER" id="PTHR11430:SF76">
    <property type="entry name" value="MAJOR URINARY PROTEIN 1-RELATED"/>
    <property type="match status" value="1"/>
</dbReference>
<dbReference type="SUPFAM" id="SSF50814">
    <property type="entry name" value="Lipocalins"/>
    <property type="match status" value="1"/>
</dbReference>
<dbReference type="EMBL" id="GABZ01007912">
    <property type="protein sequence ID" value="JAA45613.1"/>
    <property type="molecule type" value="mRNA"/>
</dbReference>
<dbReference type="AlphaFoldDB" id="K9IHB8"/>
<sequence length="210" mass="24293">MKLLLLCLGLTLVFAHFEEDRDVVKCNFDMSQISGDWHTIFLASNRMRFIQRNGGMRMFAKSVQALHNSSLLFKYDKKTDGRCAELTFITDETKEKGVYNVTYDGHNTFYIIEAVYNDYVIFHNMNFGNGRKTDVIEMNARKPDVRPELKERFEEICRNCGIPPEHILDVSKTDRCLQARWRPGAQAYGKWMSYEAVVTPSPPPIMTSES</sequence>
<dbReference type="InterPro" id="IPR022272">
    <property type="entry name" value="Lipocalin_CS"/>
</dbReference>
<evidence type="ECO:0000256" key="5">
    <source>
        <dbReference type="ARBA" id="ARBA00023157"/>
    </source>
</evidence>
<dbReference type="Gene3D" id="2.40.128.20">
    <property type="match status" value="1"/>
</dbReference>
<keyword evidence="3" id="KW-0964">Secreted</keyword>
<dbReference type="FunFam" id="2.40.128.20:FF:000008">
    <property type="entry name" value="Major urinary protein"/>
    <property type="match status" value="1"/>
</dbReference>
<evidence type="ECO:0000256" key="7">
    <source>
        <dbReference type="SAM" id="SignalP"/>
    </source>
</evidence>
<keyword evidence="5" id="KW-1015">Disulfide bond</keyword>
<dbReference type="InterPro" id="IPR002971">
    <property type="entry name" value="Maj_urinary"/>
</dbReference>
<feature type="domain" description="Lipocalin/cytosolic fatty-acid binding" evidence="8">
    <location>
        <begin position="34"/>
        <end position="174"/>
    </location>
</feature>
<comment type="subcellular location">
    <subcellularLocation>
        <location evidence="1">Secreted</location>
    </subcellularLocation>
</comment>
<dbReference type="InterPro" id="IPR002345">
    <property type="entry name" value="Lipocalin"/>
</dbReference>
<organism evidence="9">
    <name type="scientific">Desmodus rotundus</name>
    <name type="common">Vampire bat</name>
    <dbReference type="NCBI Taxonomy" id="9430"/>
    <lineage>
        <taxon>Eukaryota</taxon>
        <taxon>Metazoa</taxon>
        <taxon>Chordata</taxon>
        <taxon>Craniata</taxon>
        <taxon>Vertebrata</taxon>
        <taxon>Euteleostomi</taxon>
        <taxon>Mammalia</taxon>
        <taxon>Eutheria</taxon>
        <taxon>Laurasiatheria</taxon>
        <taxon>Chiroptera</taxon>
        <taxon>Yangochiroptera</taxon>
        <taxon>Phyllostomidae</taxon>
        <taxon>Desmodontinae</taxon>
        <taxon>Desmodus</taxon>
    </lineage>
</organism>
<dbReference type="GO" id="GO:0005615">
    <property type="term" value="C:extracellular space"/>
    <property type="evidence" value="ECO:0007669"/>
    <property type="project" value="TreeGrafter"/>
</dbReference>
<dbReference type="GO" id="GO:0036094">
    <property type="term" value="F:small molecule binding"/>
    <property type="evidence" value="ECO:0007669"/>
    <property type="project" value="InterPro"/>
</dbReference>
<dbReference type="PRINTS" id="PR00179">
    <property type="entry name" value="LIPOCALIN"/>
</dbReference>
<protein>
    <submittedName>
        <fullName evidence="9">Putative salivary lipocalin</fullName>
    </submittedName>
</protein>
<evidence type="ECO:0000313" key="9">
    <source>
        <dbReference type="EMBL" id="JAA45613.1"/>
    </source>
</evidence>
<dbReference type="InterPro" id="IPR012674">
    <property type="entry name" value="Calycin"/>
</dbReference>
<name>K9IHB8_DESRO</name>
<dbReference type="GO" id="GO:0005549">
    <property type="term" value="F:odorant binding"/>
    <property type="evidence" value="ECO:0007669"/>
    <property type="project" value="TreeGrafter"/>
</dbReference>
<evidence type="ECO:0000256" key="4">
    <source>
        <dbReference type="ARBA" id="ARBA00022729"/>
    </source>
</evidence>
<dbReference type="Pfam" id="PF00061">
    <property type="entry name" value="Lipocalin"/>
    <property type="match status" value="1"/>
</dbReference>
<dbReference type="PRINTS" id="PR01221">
    <property type="entry name" value="MAJORURINARY"/>
</dbReference>
<keyword evidence="4 7" id="KW-0732">Signal</keyword>
<accession>K9IHB8</accession>
<evidence type="ECO:0000259" key="8">
    <source>
        <dbReference type="Pfam" id="PF00061"/>
    </source>
</evidence>
<dbReference type="PROSITE" id="PS00213">
    <property type="entry name" value="LIPOCALIN"/>
    <property type="match status" value="1"/>
</dbReference>
<evidence type="ECO:0000256" key="6">
    <source>
        <dbReference type="RuleBase" id="RU003695"/>
    </source>
</evidence>
<proteinExistence type="evidence at transcript level"/>
<feature type="chain" id="PRO_5012226633" evidence="7">
    <location>
        <begin position="16"/>
        <end position="210"/>
    </location>
</feature>
<dbReference type="InterPro" id="IPR000566">
    <property type="entry name" value="Lipocln_cytosolic_FA-bd_dom"/>
</dbReference>
<evidence type="ECO:0000256" key="3">
    <source>
        <dbReference type="ARBA" id="ARBA00022525"/>
    </source>
</evidence>